<keyword evidence="2" id="KW-1185">Reference proteome</keyword>
<gene>
    <name evidence="1" type="ORF">Golob_021151</name>
</gene>
<sequence length="46" mass="5369">MIIQESALKLYPTLYEVEGLTEDERYRALSKISNHPTQMLILLVTF</sequence>
<reference evidence="1 2" key="1">
    <citation type="journal article" date="2019" name="Genome Biol. Evol.">
        <title>Insights into the evolution of the New World diploid cottons (Gossypium, subgenus Houzingenia) based on genome sequencing.</title>
        <authorList>
            <person name="Grover C.E."/>
            <person name="Arick M.A. 2nd"/>
            <person name="Thrash A."/>
            <person name="Conover J.L."/>
            <person name="Sanders W.S."/>
            <person name="Peterson D.G."/>
            <person name="Frelichowski J.E."/>
            <person name="Scheffler J.A."/>
            <person name="Scheffler B.E."/>
            <person name="Wendel J.F."/>
        </authorList>
    </citation>
    <scope>NUCLEOTIDE SEQUENCE [LARGE SCALE GENOMIC DNA]</scope>
    <source>
        <strain evidence="1">157</strain>
        <tissue evidence="1">Leaf</tissue>
    </source>
</reference>
<evidence type="ECO:0000313" key="1">
    <source>
        <dbReference type="EMBL" id="MBA0550184.1"/>
    </source>
</evidence>
<accession>A0A7J8LCJ8</accession>
<proteinExistence type="predicted"/>
<organism evidence="1 2">
    <name type="scientific">Gossypium lobatum</name>
    <dbReference type="NCBI Taxonomy" id="34289"/>
    <lineage>
        <taxon>Eukaryota</taxon>
        <taxon>Viridiplantae</taxon>
        <taxon>Streptophyta</taxon>
        <taxon>Embryophyta</taxon>
        <taxon>Tracheophyta</taxon>
        <taxon>Spermatophyta</taxon>
        <taxon>Magnoliopsida</taxon>
        <taxon>eudicotyledons</taxon>
        <taxon>Gunneridae</taxon>
        <taxon>Pentapetalae</taxon>
        <taxon>rosids</taxon>
        <taxon>malvids</taxon>
        <taxon>Malvales</taxon>
        <taxon>Malvaceae</taxon>
        <taxon>Malvoideae</taxon>
        <taxon>Gossypium</taxon>
    </lineage>
</organism>
<dbReference type="Proteomes" id="UP000593572">
    <property type="component" value="Unassembled WGS sequence"/>
</dbReference>
<comment type="caution">
    <text evidence="1">The sequence shown here is derived from an EMBL/GenBank/DDBJ whole genome shotgun (WGS) entry which is preliminary data.</text>
</comment>
<dbReference type="AlphaFoldDB" id="A0A7J8LCJ8"/>
<name>A0A7J8LCJ8_9ROSI</name>
<evidence type="ECO:0000313" key="2">
    <source>
        <dbReference type="Proteomes" id="UP000593572"/>
    </source>
</evidence>
<protein>
    <submittedName>
        <fullName evidence="1">Uncharacterized protein</fullName>
    </submittedName>
</protein>
<dbReference type="EMBL" id="JABEZX010000002">
    <property type="protein sequence ID" value="MBA0550184.1"/>
    <property type="molecule type" value="Genomic_DNA"/>
</dbReference>